<dbReference type="SUPFAM" id="SSF46458">
    <property type="entry name" value="Globin-like"/>
    <property type="match status" value="1"/>
</dbReference>
<feature type="domain" description="B12-binding" evidence="3">
    <location>
        <begin position="225"/>
        <end position="358"/>
    </location>
</feature>
<keyword evidence="1" id="KW-0479">Metal-binding</keyword>
<dbReference type="Pfam" id="PF02310">
    <property type="entry name" value="B12-binding"/>
    <property type="match status" value="1"/>
</dbReference>
<dbReference type="InterPro" id="IPR006158">
    <property type="entry name" value="Cobalamin-bd"/>
</dbReference>
<keyword evidence="2" id="KW-0170">Cobalt</keyword>
<name>A0A7X3JZA6_9BACL</name>
<dbReference type="InterPro" id="IPR003759">
    <property type="entry name" value="Cbl-bd_cap"/>
</dbReference>
<dbReference type="GO" id="GO:0046872">
    <property type="term" value="F:metal ion binding"/>
    <property type="evidence" value="ECO:0007669"/>
    <property type="project" value="UniProtKB-KW"/>
</dbReference>
<evidence type="ECO:0000259" key="3">
    <source>
        <dbReference type="PROSITE" id="PS51332"/>
    </source>
</evidence>
<dbReference type="SUPFAM" id="SSF52242">
    <property type="entry name" value="Cobalamin (vitamin B12)-binding domain"/>
    <property type="match status" value="1"/>
</dbReference>
<protein>
    <submittedName>
        <fullName evidence="4">Cobalamin-binding protein</fullName>
    </submittedName>
</protein>
<evidence type="ECO:0000313" key="5">
    <source>
        <dbReference type="Proteomes" id="UP000490800"/>
    </source>
</evidence>
<proteinExistence type="predicted"/>
<accession>A0A7X3JZA6</accession>
<organism evidence="4 5">
    <name type="scientific">Paenibacillus lutrae</name>
    <dbReference type="NCBI Taxonomy" id="2078573"/>
    <lineage>
        <taxon>Bacteria</taxon>
        <taxon>Bacillati</taxon>
        <taxon>Bacillota</taxon>
        <taxon>Bacilli</taxon>
        <taxon>Bacillales</taxon>
        <taxon>Paenibacillaceae</taxon>
        <taxon>Paenibacillus</taxon>
    </lineage>
</organism>
<keyword evidence="5" id="KW-1185">Reference proteome</keyword>
<sequence>MNHEDTGRRLLRMADELAEYVTHLQYQLQPDLMDRFGERGRQLARQDSNYSIRYLAESIHMQSPDLFSHYTSWAVELLAGYKLSKEDMALNYQLIEQAVNEHFDEPDRNLIVQYVHVGLNQMQSAVASQSFLTADQPLADTATAYTNALLRADRREALQLVLDRVEAGIPITDLYLHVFQPSQREIGRLWQTNQISVAQEHLCTAATQMVMSHLYPYLFATKRNGGTMVAACVGEELHEIGLRMVSDLFELNGWDTYYLGANVPSRSLIRTLVEKKANIVAISATMTFHVHLVEELIAEIRSSEAGDNVHILVGGLPFNIDRELWRKVGADGYANDAQEAIRLAEHWKHHRIGNELARPI</sequence>
<dbReference type="InterPro" id="IPR036594">
    <property type="entry name" value="Meth_synthase_dom"/>
</dbReference>
<dbReference type="PROSITE" id="PS51332">
    <property type="entry name" value="B12_BINDING"/>
    <property type="match status" value="1"/>
</dbReference>
<dbReference type="Pfam" id="PF02607">
    <property type="entry name" value="B12-binding_2"/>
    <property type="match status" value="1"/>
</dbReference>
<dbReference type="EMBL" id="RHLK01000004">
    <property type="protein sequence ID" value="MVO99844.1"/>
    <property type="molecule type" value="Genomic_DNA"/>
</dbReference>
<dbReference type="GO" id="GO:0005829">
    <property type="term" value="C:cytosol"/>
    <property type="evidence" value="ECO:0007669"/>
    <property type="project" value="TreeGrafter"/>
</dbReference>
<evidence type="ECO:0000256" key="1">
    <source>
        <dbReference type="ARBA" id="ARBA00022723"/>
    </source>
</evidence>
<dbReference type="Gene3D" id="3.40.50.280">
    <property type="entry name" value="Cobalamin-binding domain"/>
    <property type="match status" value="1"/>
</dbReference>
<comment type="caution">
    <text evidence="4">The sequence shown here is derived from an EMBL/GenBank/DDBJ whole genome shotgun (WGS) entry which is preliminary data.</text>
</comment>
<dbReference type="InterPro" id="IPR050554">
    <property type="entry name" value="Met_Synthase/Corrinoid"/>
</dbReference>
<dbReference type="GO" id="GO:0031419">
    <property type="term" value="F:cobalamin binding"/>
    <property type="evidence" value="ECO:0007669"/>
    <property type="project" value="InterPro"/>
</dbReference>
<dbReference type="InterPro" id="IPR036724">
    <property type="entry name" value="Cobalamin-bd_sf"/>
</dbReference>
<dbReference type="OrthoDB" id="5756833at2"/>
<dbReference type="Proteomes" id="UP000490800">
    <property type="component" value="Unassembled WGS sequence"/>
</dbReference>
<dbReference type="Gene3D" id="1.10.1240.10">
    <property type="entry name" value="Methionine synthase domain"/>
    <property type="match status" value="1"/>
</dbReference>
<evidence type="ECO:0000256" key="2">
    <source>
        <dbReference type="ARBA" id="ARBA00023285"/>
    </source>
</evidence>
<dbReference type="GO" id="GO:0050667">
    <property type="term" value="P:homocysteine metabolic process"/>
    <property type="evidence" value="ECO:0007669"/>
    <property type="project" value="TreeGrafter"/>
</dbReference>
<evidence type="ECO:0000313" key="4">
    <source>
        <dbReference type="EMBL" id="MVO99844.1"/>
    </source>
</evidence>
<reference evidence="4 5" key="1">
    <citation type="journal article" date="2019" name="Microorganisms">
        <title>Paenibacillus lutrae sp. nov., A Chitinolytic Species Isolated from A River Otter in Castril Natural Park, Granada, Spain.</title>
        <authorList>
            <person name="Rodriguez M."/>
            <person name="Reina J.C."/>
            <person name="Bejar V."/>
            <person name="Llamas I."/>
        </authorList>
    </citation>
    <scope>NUCLEOTIDE SEQUENCE [LARGE SCALE GENOMIC DNA]</scope>
    <source>
        <strain evidence="4 5">N10</strain>
    </source>
</reference>
<dbReference type="PANTHER" id="PTHR45833:SF1">
    <property type="entry name" value="METHIONINE SYNTHASE"/>
    <property type="match status" value="1"/>
</dbReference>
<gene>
    <name evidence="4" type="ORF">EDM21_09915</name>
</gene>
<dbReference type="GO" id="GO:0046653">
    <property type="term" value="P:tetrahydrofolate metabolic process"/>
    <property type="evidence" value="ECO:0007669"/>
    <property type="project" value="TreeGrafter"/>
</dbReference>
<dbReference type="AlphaFoldDB" id="A0A7X3JZA6"/>
<dbReference type="InterPro" id="IPR009050">
    <property type="entry name" value="Globin-like_sf"/>
</dbReference>
<dbReference type="GO" id="GO:0008705">
    <property type="term" value="F:methionine synthase activity"/>
    <property type="evidence" value="ECO:0007669"/>
    <property type="project" value="TreeGrafter"/>
</dbReference>
<dbReference type="PANTHER" id="PTHR45833">
    <property type="entry name" value="METHIONINE SYNTHASE"/>
    <property type="match status" value="1"/>
</dbReference>
<dbReference type="RefSeq" id="WP_157335151.1">
    <property type="nucleotide sequence ID" value="NZ_RHLK01000004.1"/>
</dbReference>